<accession>A0A0N5A501</accession>
<dbReference type="Proteomes" id="UP000038045">
    <property type="component" value="Unplaced"/>
</dbReference>
<sequence length="305" mass="35668">MLKKENKLKWLWNSKMPKSYFYIWYLGARESDYLRNDHSTILYLMKEQLQNSFTKIANKATVSLSQKGLKLSQSVPMMDKNGKIKMKSMDINIPAHCITFSMIGNPPFNDIVAVTMIILNPEMHSPIHVHIYRCDTVQIAQGMHDKIQYLIHQANNQRLLFDLEKRLYLKSNINKSRYMSEFDACDFAFKNNHIINDNTINSRSRHSIASLPITENNSENNNGKKLSNLTLEYNHRKSMENIFVNLKKVNPLPDTNTFDSNNLSKRLYIKQNNNTFSVGTQNSFYNKLFKRKRLPSSMLLYTDNH</sequence>
<dbReference type="WBParaSite" id="PTRK_0001678600.1">
    <property type="protein sequence ID" value="PTRK_0001678600.1"/>
    <property type="gene ID" value="PTRK_0001678600"/>
</dbReference>
<name>A0A0N5A501_PARTI</name>
<evidence type="ECO:0000313" key="2">
    <source>
        <dbReference type="WBParaSite" id="PTRK_0001678600.1"/>
    </source>
</evidence>
<reference evidence="2" key="1">
    <citation type="submission" date="2017-02" db="UniProtKB">
        <authorList>
            <consortium name="WormBaseParasite"/>
        </authorList>
    </citation>
    <scope>IDENTIFICATION</scope>
</reference>
<dbReference type="PANTHER" id="PTHR41148:SF1">
    <property type="entry name" value="LP09875P"/>
    <property type="match status" value="1"/>
</dbReference>
<organism evidence="1 2">
    <name type="scientific">Parastrongyloides trichosuri</name>
    <name type="common">Possum-specific nematode worm</name>
    <dbReference type="NCBI Taxonomy" id="131310"/>
    <lineage>
        <taxon>Eukaryota</taxon>
        <taxon>Metazoa</taxon>
        <taxon>Ecdysozoa</taxon>
        <taxon>Nematoda</taxon>
        <taxon>Chromadorea</taxon>
        <taxon>Rhabditida</taxon>
        <taxon>Tylenchina</taxon>
        <taxon>Panagrolaimomorpha</taxon>
        <taxon>Strongyloidoidea</taxon>
        <taxon>Strongyloididae</taxon>
        <taxon>Parastrongyloides</taxon>
    </lineage>
</organism>
<evidence type="ECO:0000313" key="1">
    <source>
        <dbReference type="Proteomes" id="UP000038045"/>
    </source>
</evidence>
<dbReference type="PANTHER" id="PTHR41148">
    <property type="entry name" value="LP09875P"/>
    <property type="match status" value="1"/>
</dbReference>
<dbReference type="STRING" id="131310.A0A0N5A501"/>
<protein>
    <submittedName>
        <fullName evidence="2">PID domain-containing protein</fullName>
    </submittedName>
</protein>
<proteinExistence type="predicted"/>
<dbReference type="AlphaFoldDB" id="A0A0N5A501"/>
<keyword evidence="1" id="KW-1185">Reference proteome</keyword>